<dbReference type="PANTHER" id="PTHR37943">
    <property type="entry name" value="PROTEIN VES"/>
    <property type="match status" value="1"/>
</dbReference>
<reference evidence="1 2" key="1">
    <citation type="submission" date="2014-07" db="EMBL/GenBank/DDBJ databases">
        <title>Genome Sequence of Rhodococcus opacus Strain R7, a Biodegrader of Mono- and Polycyclic Aromatic Hydrocarbons.</title>
        <authorList>
            <person name="Di Gennaro P."/>
            <person name="Zampolli J."/>
            <person name="Presti I."/>
            <person name="Cappelletti M."/>
            <person name="D'Ursi P."/>
            <person name="Orro A."/>
            <person name="Mezzelani A."/>
            <person name="Milanesi L."/>
        </authorList>
    </citation>
    <scope>NUCLEOTIDE SEQUENCE [LARGE SCALE GENOMIC DNA]</scope>
    <source>
        <strain evidence="1 2">R7</strain>
    </source>
</reference>
<evidence type="ECO:0000313" key="2">
    <source>
        <dbReference type="Proteomes" id="UP000028488"/>
    </source>
</evidence>
<dbReference type="InterPro" id="IPR010282">
    <property type="entry name" value="Uncharacterised_HutD/Ves"/>
</dbReference>
<dbReference type="Gene3D" id="2.60.120.10">
    <property type="entry name" value="Jelly Rolls"/>
    <property type="match status" value="1"/>
</dbReference>
<sequence length="183" mass="19085">MITVREARIIRRSDRLITPWANGAGTTAEIAAGAVSRWRFSVATLEASSTFSPFPGVDRIFTVIGDHPVSLDFGDAPTVVPRLSPTAFAGERGPESVADGPTEAFNVMVHRFTAAASVDIVDIGAAQDVNAGGRLAVLVLVLGGRLTTHLGPVEPGDCLLVEQGSVRVSGPASVVLAEILDRT</sequence>
<proteinExistence type="predicted"/>
<evidence type="ECO:0008006" key="3">
    <source>
        <dbReference type="Google" id="ProtNLM"/>
    </source>
</evidence>
<dbReference type="SUPFAM" id="SSF51182">
    <property type="entry name" value="RmlC-like cupins"/>
    <property type="match status" value="1"/>
</dbReference>
<dbReference type="Pfam" id="PF05962">
    <property type="entry name" value="HutD"/>
    <property type="match status" value="1"/>
</dbReference>
<accession>A0A076ER54</accession>
<dbReference type="EMBL" id="CP008947">
    <property type="protein sequence ID" value="AII08376.1"/>
    <property type="molecule type" value="Genomic_DNA"/>
</dbReference>
<name>A0A076ER54_RHOOP</name>
<dbReference type="PANTHER" id="PTHR37943:SF1">
    <property type="entry name" value="PROTEIN VES"/>
    <property type="match status" value="1"/>
</dbReference>
<dbReference type="eggNOG" id="COG3758">
    <property type="taxonomic scope" value="Bacteria"/>
</dbReference>
<dbReference type="AlphaFoldDB" id="A0A076ER54"/>
<dbReference type="RefSeq" id="WP_128641163.1">
    <property type="nucleotide sequence ID" value="NZ_CP008947.1"/>
</dbReference>
<dbReference type="InterPro" id="IPR014710">
    <property type="entry name" value="RmlC-like_jellyroll"/>
</dbReference>
<dbReference type="InterPro" id="IPR011051">
    <property type="entry name" value="RmlC_Cupin_sf"/>
</dbReference>
<organism evidence="1 2">
    <name type="scientific">Rhodococcus opacus</name>
    <name type="common">Nocardia opaca</name>
    <dbReference type="NCBI Taxonomy" id="37919"/>
    <lineage>
        <taxon>Bacteria</taxon>
        <taxon>Bacillati</taxon>
        <taxon>Actinomycetota</taxon>
        <taxon>Actinomycetes</taxon>
        <taxon>Mycobacteriales</taxon>
        <taxon>Nocardiaceae</taxon>
        <taxon>Rhodococcus</taxon>
    </lineage>
</organism>
<gene>
    <name evidence="1" type="ORF">EP51_28685</name>
</gene>
<protein>
    <recommendedName>
        <fullName evidence="3">HutD-family protein</fullName>
    </recommendedName>
</protein>
<evidence type="ECO:0000313" key="1">
    <source>
        <dbReference type="EMBL" id="AII08376.1"/>
    </source>
</evidence>
<dbReference type="Proteomes" id="UP000028488">
    <property type="component" value="Chromosome"/>
</dbReference>